<dbReference type="InterPro" id="IPR050058">
    <property type="entry name" value="Ala-tRNA_ligase"/>
</dbReference>
<protein>
    <submittedName>
        <fullName evidence="2">Alanyl-tRNA synthetase</fullName>
    </submittedName>
</protein>
<dbReference type="Pfam" id="PF01411">
    <property type="entry name" value="tRNA-synt_2c"/>
    <property type="match status" value="1"/>
</dbReference>
<dbReference type="SUPFAM" id="SSF55681">
    <property type="entry name" value="Class II aaRS and biotin synthetases"/>
    <property type="match status" value="1"/>
</dbReference>
<evidence type="ECO:0000313" key="2">
    <source>
        <dbReference type="EMBL" id="BAF73547.1"/>
    </source>
</evidence>
<feature type="domain" description="Alanyl-tRNA synthetase class IIc N-terminal" evidence="1">
    <location>
        <begin position="5"/>
        <end position="71"/>
    </location>
</feature>
<dbReference type="GO" id="GO:0005829">
    <property type="term" value="C:cytosol"/>
    <property type="evidence" value="ECO:0007669"/>
    <property type="project" value="TreeGrafter"/>
</dbReference>
<dbReference type="InterPro" id="IPR018164">
    <property type="entry name" value="Ala-tRNA-synth_IIc_N"/>
</dbReference>
<dbReference type="InterPro" id="IPR045864">
    <property type="entry name" value="aa-tRNA-synth_II/BPL/LPL"/>
</dbReference>
<dbReference type="AlphaFoldDB" id="A6QKR1"/>
<sequence length="85" mass="10168">MTSFEIRQMWLKFFASKNHHIAKSSSLIPRNEANLLWVNAGITPLKKYFDGTQKPPFRRITNVQKCIPYQRHQKRRKNLAPSYFF</sequence>
<keyword evidence="2" id="KW-0030">Aminoacyl-tRNA synthetase</keyword>
<keyword evidence="2" id="KW-0436">Ligase</keyword>
<dbReference type="PANTHER" id="PTHR11777">
    <property type="entry name" value="ALANYL-TRNA SYNTHETASE"/>
    <property type="match status" value="1"/>
</dbReference>
<dbReference type="GO" id="GO:0004813">
    <property type="term" value="F:alanine-tRNA ligase activity"/>
    <property type="evidence" value="ECO:0007669"/>
    <property type="project" value="InterPro"/>
</dbReference>
<dbReference type="Gene3D" id="3.30.930.10">
    <property type="entry name" value="Bira Bifunctional Protein, Domain 2"/>
    <property type="match status" value="1"/>
</dbReference>
<dbReference type="PANTHER" id="PTHR11777:SF9">
    <property type="entry name" value="ALANINE--TRNA LIGASE, CYTOPLASMIC"/>
    <property type="match status" value="1"/>
</dbReference>
<dbReference type="GO" id="GO:0002161">
    <property type="term" value="F:aminoacyl-tRNA deacylase activity"/>
    <property type="evidence" value="ECO:0007669"/>
    <property type="project" value="TreeGrafter"/>
</dbReference>
<name>A6QKR1_ONYPH</name>
<accession>A6QKR1</accession>
<dbReference type="GO" id="GO:0005524">
    <property type="term" value="F:ATP binding"/>
    <property type="evidence" value="ECO:0007669"/>
    <property type="project" value="InterPro"/>
</dbReference>
<dbReference type="GO" id="GO:0006419">
    <property type="term" value="P:alanyl-tRNA aminoacylation"/>
    <property type="evidence" value="ECO:0007669"/>
    <property type="project" value="InterPro"/>
</dbReference>
<organism evidence="2">
    <name type="scientific">Onion yellows phytoplasma OY-W</name>
    <dbReference type="NCBI Taxonomy" id="428984"/>
    <lineage>
        <taxon>Bacteria</taxon>
        <taxon>Bacillati</taxon>
        <taxon>Mycoplasmatota</taxon>
        <taxon>Mollicutes</taxon>
        <taxon>Acholeplasmatales</taxon>
        <taxon>Acholeplasmataceae</taxon>
        <taxon>Candidatus Phytoplasma</taxon>
        <taxon>16SrI (Aster yellows group)</taxon>
    </lineage>
</organism>
<dbReference type="EMBL" id="AP009356">
    <property type="protein sequence ID" value="BAF73547.1"/>
    <property type="molecule type" value="Genomic_DNA"/>
</dbReference>
<evidence type="ECO:0000259" key="1">
    <source>
        <dbReference type="Pfam" id="PF01411"/>
    </source>
</evidence>
<reference evidence="2" key="1">
    <citation type="journal article" date="2007" name="Mol. Plant Pathol.">
        <title>Presence of two glycolytic gene clusters in a severe pathogenic line of Candidatus Phytoplasma asteris.</title>
        <authorList>
            <person name="Oshima K."/>
            <person name="Kakizawa S."/>
            <person name="Arashida R."/>
            <person name="Ishii Y."/>
            <person name="Hoshi A."/>
            <person name="Hayashi Y."/>
            <person name="Kagiwada S."/>
            <person name="Namba S."/>
        </authorList>
    </citation>
    <scope>NUCLEOTIDE SEQUENCE</scope>
    <source>
        <strain evidence="2">Onion yellows</strain>
    </source>
</reference>
<proteinExistence type="predicted"/>